<dbReference type="AlphaFoldDB" id="A0A1G2AZR2"/>
<accession>A0A1G2AZR2</accession>
<evidence type="ECO:0000259" key="1">
    <source>
        <dbReference type="Pfam" id="PF01636"/>
    </source>
</evidence>
<dbReference type="SUPFAM" id="SSF56112">
    <property type="entry name" value="Protein kinase-like (PK-like)"/>
    <property type="match status" value="1"/>
</dbReference>
<evidence type="ECO:0000313" key="2">
    <source>
        <dbReference type="EMBL" id="OGY82432.1"/>
    </source>
</evidence>
<dbReference type="EMBL" id="MHKE01000020">
    <property type="protein sequence ID" value="OGY82432.1"/>
    <property type="molecule type" value="Genomic_DNA"/>
</dbReference>
<proteinExistence type="predicted"/>
<name>A0A1G2AZR2_9BACT</name>
<sequence>MSVFHATRQLKKYRLKTAERFATDLIHRYRIHIEHVIETGPRYYVAEGYFRRKRCLVKICLFTSTVDFLTNEKFQREILFLRFLAHSRHTIVRKAAPHIFASGLTPRAWYIREYIWGTPQNVKDGNICIRDSFFTQKRLRWIVHLFSALQAIPTADLPATFKRLLYHPQFSNQLLAFMKPHWKLIDRLVRPQTSLQLQKYFTLHGNIYNKVSNILVHQEPYGVHFIKQHNDQMRLIDWENIGLGHAVHDYVVLWMRASQHSNWQEALYTAVKKHVVINEFEKQWELEVLIQSVFNVISSHFYPLKHDMRALYRFSRSFILRTLWR</sequence>
<dbReference type="InterPro" id="IPR002575">
    <property type="entry name" value="Aminoglycoside_PTrfase"/>
</dbReference>
<gene>
    <name evidence="2" type="ORF">A2898_05360</name>
</gene>
<dbReference type="Pfam" id="PF01636">
    <property type="entry name" value="APH"/>
    <property type="match status" value="1"/>
</dbReference>
<dbReference type="Proteomes" id="UP000179164">
    <property type="component" value="Unassembled WGS sequence"/>
</dbReference>
<feature type="domain" description="Aminoglycoside phosphotransferase" evidence="1">
    <location>
        <begin position="73"/>
        <end position="259"/>
    </location>
</feature>
<evidence type="ECO:0000313" key="3">
    <source>
        <dbReference type="Proteomes" id="UP000179164"/>
    </source>
</evidence>
<dbReference type="STRING" id="1798543.A2898_05360"/>
<dbReference type="InterPro" id="IPR011009">
    <property type="entry name" value="Kinase-like_dom_sf"/>
</dbReference>
<organism evidence="2 3">
    <name type="scientific">Candidatus Kerfeldbacteria bacterium RIFCSPLOWO2_01_FULL_48_11</name>
    <dbReference type="NCBI Taxonomy" id="1798543"/>
    <lineage>
        <taxon>Bacteria</taxon>
        <taxon>Candidatus Kerfeldiibacteriota</taxon>
    </lineage>
</organism>
<comment type="caution">
    <text evidence="2">The sequence shown here is derived from an EMBL/GenBank/DDBJ whole genome shotgun (WGS) entry which is preliminary data.</text>
</comment>
<reference evidence="2 3" key="1">
    <citation type="journal article" date="2016" name="Nat. Commun.">
        <title>Thousands of microbial genomes shed light on interconnected biogeochemical processes in an aquifer system.</title>
        <authorList>
            <person name="Anantharaman K."/>
            <person name="Brown C.T."/>
            <person name="Hug L.A."/>
            <person name="Sharon I."/>
            <person name="Castelle C.J."/>
            <person name="Probst A.J."/>
            <person name="Thomas B.C."/>
            <person name="Singh A."/>
            <person name="Wilkins M.J."/>
            <person name="Karaoz U."/>
            <person name="Brodie E.L."/>
            <person name="Williams K.H."/>
            <person name="Hubbard S.S."/>
            <person name="Banfield J.F."/>
        </authorList>
    </citation>
    <scope>NUCLEOTIDE SEQUENCE [LARGE SCALE GENOMIC DNA]</scope>
</reference>
<protein>
    <recommendedName>
        <fullName evidence="1">Aminoglycoside phosphotransferase domain-containing protein</fullName>
    </recommendedName>
</protein>